<keyword evidence="3 7" id="KW-0812">Transmembrane</keyword>
<feature type="transmembrane region" description="Helical" evidence="7">
    <location>
        <begin position="231"/>
        <end position="248"/>
    </location>
</feature>
<feature type="domain" description="Peptidase S54 rhomboid" evidence="8">
    <location>
        <begin position="136"/>
        <end position="274"/>
    </location>
</feature>
<evidence type="ECO:0000256" key="1">
    <source>
        <dbReference type="ARBA" id="ARBA00004141"/>
    </source>
</evidence>
<dbReference type="Proteomes" id="UP001621714">
    <property type="component" value="Unassembled WGS sequence"/>
</dbReference>
<dbReference type="RefSeq" id="WP_405336647.1">
    <property type="nucleotide sequence ID" value="NZ_JBANFI010000001.1"/>
</dbReference>
<proteinExistence type="inferred from homology"/>
<comment type="caution">
    <text evidence="9">The sequence shown here is derived from an EMBL/GenBank/DDBJ whole genome shotgun (WGS) entry which is preliminary data.</text>
</comment>
<dbReference type="Pfam" id="PF01694">
    <property type="entry name" value="Rhomboid"/>
    <property type="match status" value="1"/>
</dbReference>
<dbReference type="PANTHER" id="PTHR43731:SF14">
    <property type="entry name" value="PRESENILIN-ASSOCIATED RHOMBOID-LIKE PROTEIN, MITOCHONDRIAL"/>
    <property type="match status" value="1"/>
</dbReference>
<name>A0ABW8PV78_9GAMM</name>
<comment type="similarity">
    <text evidence="2">Belongs to the peptidase S54 family.</text>
</comment>
<comment type="subcellular location">
    <subcellularLocation>
        <location evidence="1">Membrane</location>
        <topology evidence="1">Multi-pass membrane protein</topology>
    </subcellularLocation>
</comment>
<evidence type="ECO:0000256" key="5">
    <source>
        <dbReference type="ARBA" id="ARBA00022989"/>
    </source>
</evidence>
<evidence type="ECO:0000313" key="9">
    <source>
        <dbReference type="EMBL" id="MFK7159804.1"/>
    </source>
</evidence>
<organism evidence="9 10">
    <name type="scientific">Marinospirillum alkalitolerans</name>
    <dbReference type="NCBI Taxonomy" id="3123374"/>
    <lineage>
        <taxon>Bacteria</taxon>
        <taxon>Pseudomonadati</taxon>
        <taxon>Pseudomonadota</taxon>
        <taxon>Gammaproteobacteria</taxon>
        <taxon>Oceanospirillales</taxon>
        <taxon>Oceanospirillaceae</taxon>
        <taxon>Marinospirillum</taxon>
    </lineage>
</organism>
<evidence type="ECO:0000256" key="3">
    <source>
        <dbReference type="ARBA" id="ARBA00022692"/>
    </source>
</evidence>
<evidence type="ECO:0000256" key="6">
    <source>
        <dbReference type="ARBA" id="ARBA00023136"/>
    </source>
</evidence>
<evidence type="ECO:0000256" key="4">
    <source>
        <dbReference type="ARBA" id="ARBA00022801"/>
    </source>
</evidence>
<feature type="transmembrane region" description="Helical" evidence="7">
    <location>
        <begin position="177"/>
        <end position="195"/>
    </location>
</feature>
<protein>
    <submittedName>
        <fullName evidence="9">Rhomboid family intramembrane serine protease</fullName>
        <ecNumber evidence="9">3.4.21.105</ecNumber>
    </submittedName>
</protein>
<dbReference type="GO" id="GO:0008233">
    <property type="term" value="F:peptidase activity"/>
    <property type="evidence" value="ECO:0007669"/>
    <property type="project" value="UniProtKB-KW"/>
</dbReference>
<keyword evidence="6 7" id="KW-0472">Membrane</keyword>
<evidence type="ECO:0000259" key="8">
    <source>
        <dbReference type="Pfam" id="PF01694"/>
    </source>
</evidence>
<dbReference type="SUPFAM" id="SSF144091">
    <property type="entry name" value="Rhomboid-like"/>
    <property type="match status" value="1"/>
</dbReference>
<feature type="transmembrane region" description="Helical" evidence="7">
    <location>
        <begin position="145"/>
        <end position="165"/>
    </location>
</feature>
<dbReference type="GO" id="GO:0006508">
    <property type="term" value="P:proteolysis"/>
    <property type="evidence" value="ECO:0007669"/>
    <property type="project" value="UniProtKB-KW"/>
</dbReference>
<feature type="transmembrane region" description="Helical" evidence="7">
    <location>
        <begin position="201"/>
        <end position="219"/>
    </location>
</feature>
<dbReference type="EC" id="3.4.21.105" evidence="9"/>
<dbReference type="InterPro" id="IPR050925">
    <property type="entry name" value="Rhomboid_protease_S54"/>
</dbReference>
<keyword evidence="9" id="KW-0645">Protease</keyword>
<keyword evidence="5 7" id="KW-1133">Transmembrane helix</keyword>
<evidence type="ECO:0000256" key="7">
    <source>
        <dbReference type="SAM" id="Phobius"/>
    </source>
</evidence>
<evidence type="ECO:0000256" key="2">
    <source>
        <dbReference type="ARBA" id="ARBA00009045"/>
    </source>
</evidence>
<sequence length="283" mass="31803">MLKIFALPADQDPMPLSRRLWRAGIAHRILAAPSRPEHDFWLLKPQDLVQAQQVIQDWQQGVPASPPFTSARPPAWATEFTQRWVTLTLMGFALLVTLSYQYLWGAAVFLTVSYTPMGVQMGQIVSLPLSATLESGQWWRLISPIFIHFGWMHLVFNLLWMWVLGEAIERHQGSLRLVLLVVIAALVSNTAQFMMHQSSQFGGLSGVIYAYLGYTWLLSRRLPHSGLEIPSALVAFMLGWMLLGMTPWAQSFGLNMANEAHLGGLIAGLLFALLPLRFHRNAS</sequence>
<dbReference type="InterPro" id="IPR035952">
    <property type="entry name" value="Rhomboid-like_sf"/>
</dbReference>
<dbReference type="PANTHER" id="PTHR43731">
    <property type="entry name" value="RHOMBOID PROTEASE"/>
    <property type="match status" value="1"/>
</dbReference>
<gene>
    <name evidence="9" type="ORF">V6U78_01955</name>
</gene>
<evidence type="ECO:0000313" key="10">
    <source>
        <dbReference type="Proteomes" id="UP001621714"/>
    </source>
</evidence>
<dbReference type="InterPro" id="IPR022764">
    <property type="entry name" value="Peptidase_S54_rhomboid_dom"/>
</dbReference>
<feature type="transmembrane region" description="Helical" evidence="7">
    <location>
        <begin position="260"/>
        <end position="278"/>
    </location>
</feature>
<dbReference type="EMBL" id="JBANFI010000001">
    <property type="protein sequence ID" value="MFK7159804.1"/>
    <property type="molecule type" value="Genomic_DNA"/>
</dbReference>
<dbReference type="Gene3D" id="1.20.1540.10">
    <property type="entry name" value="Rhomboid-like"/>
    <property type="match status" value="1"/>
</dbReference>
<keyword evidence="10" id="KW-1185">Reference proteome</keyword>
<accession>A0ABW8PV78</accession>
<feature type="transmembrane region" description="Helical" evidence="7">
    <location>
        <begin position="84"/>
        <end position="104"/>
    </location>
</feature>
<reference evidence="9 10" key="1">
    <citation type="submission" date="2024-02" db="EMBL/GenBank/DDBJ databases">
        <title>Marinospirillum sp. MEB 164 isolated from Lonar lake sediment.</title>
        <authorList>
            <person name="Joshi A."/>
            <person name="Thite S."/>
        </authorList>
    </citation>
    <scope>NUCLEOTIDE SEQUENCE [LARGE SCALE GENOMIC DNA]</scope>
    <source>
        <strain evidence="9 10">MEB164</strain>
    </source>
</reference>
<keyword evidence="4 9" id="KW-0378">Hydrolase</keyword>